<dbReference type="EMBL" id="CAMPGE010023255">
    <property type="protein sequence ID" value="CAI2381216.1"/>
    <property type="molecule type" value="Genomic_DNA"/>
</dbReference>
<feature type="region of interest" description="Disordered" evidence="1">
    <location>
        <begin position="576"/>
        <end position="612"/>
    </location>
</feature>
<evidence type="ECO:0000313" key="2">
    <source>
        <dbReference type="EMBL" id="CAI2381216.1"/>
    </source>
</evidence>
<accession>A0AAD2D6C3</accession>
<feature type="compositionally biased region" description="Polar residues" evidence="1">
    <location>
        <begin position="587"/>
        <end position="602"/>
    </location>
</feature>
<sequence>MLCIGKTTSGEREITILSNKITSHPRITTTVFQTFVCKANINKMQRNNLLDTQRDFHVISQESQISSLRNARDGVLTMYQDLKSKKYLEDSPECGDSTNSDDDPSNVRYIEQSQVKIYNDVEQDCVRIRMGSLSNSRCRQLSEIHSSQGESSLKRNTFHFLPLSMSCGKLQRKNKGSPEYSKNLCITCANCNRPIPSSKIEDHSKKCIGSVRSGTKADKYLDYDKSMEVELKHLESDLNQQLNKLMSSPVASQQDDIDGQYIMQLVDIAKDLIYVNNQSEESLKQLIQIRCRLDSIRRGFEGSQKLLLKVEKILIITNAKLKEHQKKKREDFQSLRDSIWSDDKLINRSIKSGSSSKKTLKRNMSGVKIRESIVLNEFLEKEKNNSMLSASKNGQMRHKSDFMMKVSNSQASLANSSHNRKSTRNTMNDVYLNPSTIHVENTKNTSELFCNREENKEDYYRSHKEENRMTFESPQENIQKETPDSLSYVDPPKSTLYPAEQNIFKLNPTNLLLEAMHTPGFGAPIVNPNEGLENSKSEGKVGGRRTQKNGKNTIYRSRRSIHRNIFSPNISRVAPYPIKEESHEQSSEYTTSKASAKQQTRVQRLDFSQRRY</sequence>
<proteinExistence type="predicted"/>
<evidence type="ECO:0000313" key="3">
    <source>
        <dbReference type="Proteomes" id="UP001295684"/>
    </source>
</evidence>
<protein>
    <submittedName>
        <fullName evidence="2">Uncharacterized protein</fullName>
    </submittedName>
</protein>
<evidence type="ECO:0000256" key="1">
    <source>
        <dbReference type="SAM" id="MobiDB-lite"/>
    </source>
</evidence>
<gene>
    <name evidence="2" type="ORF">ECRASSUSDP1_LOCUS22665</name>
</gene>
<feature type="compositionally biased region" description="Basic and acidic residues" evidence="1">
    <location>
        <begin position="603"/>
        <end position="612"/>
    </location>
</feature>
<comment type="caution">
    <text evidence="2">The sequence shown here is derived from an EMBL/GenBank/DDBJ whole genome shotgun (WGS) entry which is preliminary data.</text>
</comment>
<name>A0AAD2D6C3_EUPCR</name>
<feature type="region of interest" description="Disordered" evidence="1">
    <location>
        <begin position="466"/>
        <end position="489"/>
    </location>
</feature>
<keyword evidence="3" id="KW-1185">Reference proteome</keyword>
<dbReference type="Proteomes" id="UP001295684">
    <property type="component" value="Unassembled WGS sequence"/>
</dbReference>
<feature type="region of interest" description="Disordered" evidence="1">
    <location>
        <begin position="529"/>
        <end position="551"/>
    </location>
</feature>
<reference evidence="2" key="1">
    <citation type="submission" date="2023-07" db="EMBL/GenBank/DDBJ databases">
        <authorList>
            <consortium name="AG Swart"/>
            <person name="Singh M."/>
            <person name="Singh A."/>
            <person name="Seah K."/>
            <person name="Emmerich C."/>
        </authorList>
    </citation>
    <scope>NUCLEOTIDE SEQUENCE</scope>
    <source>
        <strain evidence="2">DP1</strain>
    </source>
</reference>
<organism evidence="2 3">
    <name type="scientific">Euplotes crassus</name>
    <dbReference type="NCBI Taxonomy" id="5936"/>
    <lineage>
        <taxon>Eukaryota</taxon>
        <taxon>Sar</taxon>
        <taxon>Alveolata</taxon>
        <taxon>Ciliophora</taxon>
        <taxon>Intramacronucleata</taxon>
        <taxon>Spirotrichea</taxon>
        <taxon>Hypotrichia</taxon>
        <taxon>Euplotida</taxon>
        <taxon>Euplotidae</taxon>
        <taxon>Moneuplotes</taxon>
    </lineage>
</organism>
<dbReference type="AlphaFoldDB" id="A0AAD2D6C3"/>